<organism evidence="4 5">
    <name type="scientific">Nitratireductor aestuarii</name>
    <dbReference type="NCBI Taxonomy" id="1735103"/>
    <lineage>
        <taxon>Bacteria</taxon>
        <taxon>Pseudomonadati</taxon>
        <taxon>Pseudomonadota</taxon>
        <taxon>Alphaproteobacteria</taxon>
        <taxon>Hyphomicrobiales</taxon>
        <taxon>Phyllobacteriaceae</taxon>
        <taxon>Nitratireductor</taxon>
    </lineage>
</organism>
<comment type="caution">
    <text evidence="4">The sequence shown here is derived from an EMBL/GenBank/DDBJ whole genome shotgun (WGS) entry which is preliminary data.</text>
</comment>
<evidence type="ECO:0000256" key="1">
    <source>
        <dbReference type="ARBA" id="ARBA00008898"/>
    </source>
</evidence>
<dbReference type="PANTHER" id="PTHR30466">
    <property type="entry name" value="FLAVIN REDUCTASE"/>
    <property type="match status" value="1"/>
</dbReference>
<dbReference type="InterPro" id="IPR050268">
    <property type="entry name" value="NADH-dep_flavin_reductase"/>
</dbReference>
<dbReference type="SMART" id="SM00903">
    <property type="entry name" value="Flavin_Reduct"/>
    <property type="match status" value="1"/>
</dbReference>
<keyword evidence="2" id="KW-0560">Oxidoreductase</keyword>
<evidence type="ECO:0000259" key="3">
    <source>
        <dbReference type="SMART" id="SM00903"/>
    </source>
</evidence>
<sequence length="169" mass="18246">MTDISTDDRADLFKLGMRRLAAGVSLITTRDETGARHGLIATSVTSVCLTPPSLLTCINKSASSHDTLVKAGFFCVNLLPEGADDIAMRFSSSRFRDVRFAEGNWSELETGSPVLEEALASFDCRITNMVEASSHTIFIGEVVAVRLPPQPIQPLVYIDGVFARCAHAA</sequence>
<dbReference type="PANTHER" id="PTHR30466:SF11">
    <property type="entry name" value="FLAVIN-DEPENDENT MONOOXYGENASE, REDUCTASE SUBUNIT HSAB"/>
    <property type="match status" value="1"/>
</dbReference>
<dbReference type="InterPro" id="IPR002563">
    <property type="entry name" value="Flavin_Rdtase-like_dom"/>
</dbReference>
<protein>
    <submittedName>
        <fullName evidence="4">Flavin oxidoreductase</fullName>
    </submittedName>
</protein>
<reference evidence="4" key="2">
    <citation type="submission" date="2020-09" db="EMBL/GenBank/DDBJ databases">
        <authorList>
            <person name="Sun Q."/>
            <person name="Zhou Y."/>
        </authorList>
    </citation>
    <scope>NUCLEOTIDE SEQUENCE</scope>
    <source>
        <strain evidence="4">CGMCC 1.15320</strain>
    </source>
</reference>
<dbReference type="Proteomes" id="UP000636264">
    <property type="component" value="Unassembled WGS sequence"/>
</dbReference>
<dbReference type="GO" id="GO:0042602">
    <property type="term" value="F:riboflavin reductase (NADPH) activity"/>
    <property type="evidence" value="ECO:0007669"/>
    <property type="project" value="TreeGrafter"/>
</dbReference>
<evidence type="ECO:0000313" key="4">
    <source>
        <dbReference type="EMBL" id="GGA75454.1"/>
    </source>
</evidence>
<dbReference type="AlphaFoldDB" id="A0A916W8B9"/>
<reference evidence="4" key="1">
    <citation type="journal article" date="2014" name="Int. J. Syst. Evol. Microbiol.">
        <title>Complete genome sequence of Corynebacterium casei LMG S-19264T (=DSM 44701T), isolated from a smear-ripened cheese.</title>
        <authorList>
            <consortium name="US DOE Joint Genome Institute (JGI-PGF)"/>
            <person name="Walter F."/>
            <person name="Albersmeier A."/>
            <person name="Kalinowski J."/>
            <person name="Ruckert C."/>
        </authorList>
    </citation>
    <scope>NUCLEOTIDE SEQUENCE</scope>
    <source>
        <strain evidence="4">CGMCC 1.15320</strain>
    </source>
</reference>
<dbReference type="SUPFAM" id="SSF50475">
    <property type="entry name" value="FMN-binding split barrel"/>
    <property type="match status" value="1"/>
</dbReference>
<keyword evidence="5" id="KW-1185">Reference proteome</keyword>
<gene>
    <name evidence="4" type="ORF">GCM10011385_31870</name>
</gene>
<dbReference type="Pfam" id="PF01613">
    <property type="entry name" value="Flavin_Reduct"/>
    <property type="match status" value="1"/>
</dbReference>
<name>A0A916W8B9_9HYPH</name>
<feature type="domain" description="Flavin reductase like" evidence="3">
    <location>
        <begin position="17"/>
        <end position="164"/>
    </location>
</feature>
<evidence type="ECO:0000313" key="5">
    <source>
        <dbReference type="Proteomes" id="UP000636264"/>
    </source>
</evidence>
<dbReference type="EMBL" id="BMIF01000010">
    <property type="protein sequence ID" value="GGA75454.1"/>
    <property type="molecule type" value="Genomic_DNA"/>
</dbReference>
<dbReference type="RefSeq" id="WP_188722090.1">
    <property type="nucleotide sequence ID" value="NZ_BMIF01000010.1"/>
</dbReference>
<evidence type="ECO:0000256" key="2">
    <source>
        <dbReference type="ARBA" id="ARBA00023002"/>
    </source>
</evidence>
<accession>A0A916W8B9</accession>
<dbReference type="Gene3D" id="2.30.110.10">
    <property type="entry name" value="Electron Transport, Fmn-binding Protein, Chain A"/>
    <property type="match status" value="1"/>
</dbReference>
<comment type="similarity">
    <text evidence="1">Belongs to the non-flavoprotein flavin reductase family.</text>
</comment>
<dbReference type="GO" id="GO:0010181">
    <property type="term" value="F:FMN binding"/>
    <property type="evidence" value="ECO:0007669"/>
    <property type="project" value="InterPro"/>
</dbReference>
<dbReference type="InterPro" id="IPR012349">
    <property type="entry name" value="Split_barrel_FMN-bd"/>
</dbReference>
<proteinExistence type="inferred from homology"/>